<dbReference type="SUPFAM" id="SSF53448">
    <property type="entry name" value="Nucleotide-diphospho-sugar transferases"/>
    <property type="match status" value="1"/>
</dbReference>
<organism evidence="2 3">
    <name type="scientific">Hymenobacter cavernae</name>
    <dbReference type="NCBI Taxonomy" id="2044852"/>
    <lineage>
        <taxon>Bacteria</taxon>
        <taxon>Pseudomonadati</taxon>
        <taxon>Bacteroidota</taxon>
        <taxon>Cytophagia</taxon>
        <taxon>Cytophagales</taxon>
        <taxon>Hymenobacteraceae</taxon>
        <taxon>Hymenobacter</taxon>
    </lineage>
</organism>
<dbReference type="Pfam" id="PF00535">
    <property type="entry name" value="Glycos_transf_2"/>
    <property type="match status" value="1"/>
</dbReference>
<dbReference type="Gene3D" id="3.90.550.10">
    <property type="entry name" value="Spore Coat Polysaccharide Biosynthesis Protein SpsA, Chain A"/>
    <property type="match status" value="1"/>
</dbReference>
<sequence>MYTDKVTICIPVYERYDYFEEAISSAMNQTVSCKIIVNDNNSSHSKFKDFCSENNIEYHKNDVNVGVFPNWNKCMQRAKTPYVVILGDDDVLYANYIEKFLEAEERYSGLDFYYTNIDWLVDDVKKDWGFPAIYGLFDRSLDIQELGAKEWIGIPSISGTFRRDVMLEKPFAESFYGSNDWLWLYSNVHTLKVYGNKEKLYVYRRHGKQDSQANEFITYYWCYPAIYYIIHEVLNGKSQYAGEALNKSVSFALSSIYMFKFKFVDYYHSQNDNNLYKYYYKEKLSKKSRLLYAITLPRLVANQILKLYFAFKK</sequence>
<feature type="domain" description="Glycosyltransferase 2-like" evidence="1">
    <location>
        <begin position="7"/>
        <end position="107"/>
    </location>
</feature>
<reference evidence="3" key="1">
    <citation type="journal article" date="2019" name="Int. J. Syst. Evol. Microbiol.">
        <title>The Global Catalogue of Microorganisms (GCM) 10K type strain sequencing project: providing services to taxonomists for standard genome sequencing and annotation.</title>
        <authorList>
            <consortium name="The Broad Institute Genomics Platform"/>
            <consortium name="The Broad Institute Genome Sequencing Center for Infectious Disease"/>
            <person name="Wu L."/>
            <person name="Ma J."/>
        </authorList>
    </citation>
    <scope>NUCLEOTIDE SEQUENCE [LARGE SCALE GENOMIC DNA]</scope>
    <source>
        <strain evidence="3">CGMCC 1.15197</strain>
    </source>
</reference>
<proteinExistence type="predicted"/>
<keyword evidence="3" id="KW-1185">Reference proteome</keyword>
<accession>A0ABQ1UMB3</accession>
<evidence type="ECO:0000313" key="3">
    <source>
        <dbReference type="Proteomes" id="UP000632273"/>
    </source>
</evidence>
<comment type="caution">
    <text evidence="2">The sequence shown here is derived from an EMBL/GenBank/DDBJ whole genome shotgun (WGS) entry which is preliminary data.</text>
</comment>
<dbReference type="InterPro" id="IPR029044">
    <property type="entry name" value="Nucleotide-diphossugar_trans"/>
</dbReference>
<dbReference type="CDD" id="cd00761">
    <property type="entry name" value="Glyco_tranf_GTA_type"/>
    <property type="match status" value="1"/>
</dbReference>
<evidence type="ECO:0000313" key="2">
    <source>
        <dbReference type="EMBL" id="GGF20554.1"/>
    </source>
</evidence>
<gene>
    <name evidence="2" type="ORF">GCM10011383_35250</name>
</gene>
<dbReference type="RefSeq" id="WP_188815344.1">
    <property type="nucleotide sequence ID" value="NZ_BMHT01000006.1"/>
</dbReference>
<name>A0ABQ1UMB3_9BACT</name>
<dbReference type="InterPro" id="IPR001173">
    <property type="entry name" value="Glyco_trans_2-like"/>
</dbReference>
<protein>
    <recommendedName>
        <fullName evidence="1">Glycosyltransferase 2-like domain-containing protein</fullName>
    </recommendedName>
</protein>
<dbReference type="Proteomes" id="UP000632273">
    <property type="component" value="Unassembled WGS sequence"/>
</dbReference>
<evidence type="ECO:0000259" key="1">
    <source>
        <dbReference type="Pfam" id="PF00535"/>
    </source>
</evidence>
<dbReference type="PANTHER" id="PTHR22916:SF3">
    <property type="entry name" value="UDP-GLCNAC:BETAGAL BETA-1,3-N-ACETYLGLUCOSAMINYLTRANSFERASE-LIKE PROTEIN 1"/>
    <property type="match status" value="1"/>
</dbReference>
<dbReference type="EMBL" id="BMHT01000006">
    <property type="protein sequence ID" value="GGF20554.1"/>
    <property type="molecule type" value="Genomic_DNA"/>
</dbReference>
<dbReference type="PANTHER" id="PTHR22916">
    <property type="entry name" value="GLYCOSYLTRANSFERASE"/>
    <property type="match status" value="1"/>
</dbReference>